<evidence type="ECO:0000313" key="3">
    <source>
        <dbReference type="Proteomes" id="UP000823928"/>
    </source>
</evidence>
<keyword evidence="1" id="KW-1133">Transmembrane helix</keyword>
<proteinExistence type="predicted"/>
<reference evidence="2" key="2">
    <citation type="journal article" date="2021" name="PeerJ">
        <title>Extensive microbial diversity within the chicken gut microbiome revealed by metagenomics and culture.</title>
        <authorList>
            <person name="Gilroy R."/>
            <person name="Ravi A."/>
            <person name="Getino M."/>
            <person name="Pursley I."/>
            <person name="Horton D.L."/>
            <person name="Alikhan N.F."/>
            <person name="Baker D."/>
            <person name="Gharbi K."/>
            <person name="Hall N."/>
            <person name="Watson M."/>
            <person name="Adriaenssens E.M."/>
            <person name="Foster-Nyarko E."/>
            <person name="Jarju S."/>
            <person name="Secka A."/>
            <person name="Antonio M."/>
            <person name="Oren A."/>
            <person name="Chaudhuri R.R."/>
            <person name="La Ragione R."/>
            <person name="Hildebrand F."/>
            <person name="Pallen M.J."/>
        </authorList>
    </citation>
    <scope>NUCLEOTIDE SEQUENCE</scope>
    <source>
        <strain evidence="2">6276</strain>
    </source>
</reference>
<dbReference type="AlphaFoldDB" id="A0A9D1EYI4"/>
<keyword evidence="1" id="KW-0472">Membrane</keyword>
<dbReference type="EMBL" id="DVIU01000081">
    <property type="protein sequence ID" value="HIS35772.1"/>
    <property type="molecule type" value="Genomic_DNA"/>
</dbReference>
<protein>
    <submittedName>
        <fullName evidence="2">Uncharacterized protein</fullName>
    </submittedName>
</protein>
<organism evidence="2 3">
    <name type="scientific">Candidatus Scatousia excrementigallinarum</name>
    <dbReference type="NCBI Taxonomy" id="2840935"/>
    <lineage>
        <taxon>Bacteria</taxon>
        <taxon>Candidatus Scatousia</taxon>
    </lineage>
</organism>
<dbReference type="Proteomes" id="UP000823928">
    <property type="component" value="Unassembled WGS sequence"/>
</dbReference>
<evidence type="ECO:0000313" key="2">
    <source>
        <dbReference type="EMBL" id="HIS35772.1"/>
    </source>
</evidence>
<accession>A0A9D1EYI4</accession>
<comment type="caution">
    <text evidence="2">The sequence shown here is derived from an EMBL/GenBank/DDBJ whole genome shotgun (WGS) entry which is preliminary data.</text>
</comment>
<evidence type="ECO:0000256" key="1">
    <source>
        <dbReference type="SAM" id="Phobius"/>
    </source>
</evidence>
<gene>
    <name evidence="2" type="ORF">IAC10_03980</name>
</gene>
<name>A0A9D1EYI4_9BACT</name>
<reference evidence="2" key="1">
    <citation type="submission" date="2020-10" db="EMBL/GenBank/DDBJ databases">
        <authorList>
            <person name="Gilroy R."/>
        </authorList>
    </citation>
    <scope>NUCLEOTIDE SEQUENCE</scope>
    <source>
        <strain evidence="2">6276</strain>
    </source>
</reference>
<feature type="transmembrane region" description="Helical" evidence="1">
    <location>
        <begin position="50"/>
        <end position="74"/>
    </location>
</feature>
<sequence length="138" mass="15938">MRKKAKIIEIKGLRGMFMILFVATCLCAGFVVFPAKVAVYLWNHFAFNYLALPLISFWQGLLLWAAVALSVFIFNSRSKMLSFRTTAQLSDAEMKMLMDRIKIQAEARRLNSLLLKENMEKKDENETIENKDISEKHS</sequence>
<keyword evidence="1" id="KW-0812">Transmembrane</keyword>